<gene>
    <name evidence="1" type="ordered locus">Bcep1808_2676</name>
</gene>
<dbReference type="KEGG" id="bvi:Bcep1808_2676"/>
<protein>
    <submittedName>
        <fullName evidence="1">Uncharacterized protein</fullName>
    </submittedName>
</protein>
<proteinExistence type="predicted"/>
<name>A4JHB5_BURVG</name>
<dbReference type="Proteomes" id="UP000002287">
    <property type="component" value="Chromosome 1"/>
</dbReference>
<evidence type="ECO:0000313" key="2">
    <source>
        <dbReference type="Proteomes" id="UP000002287"/>
    </source>
</evidence>
<dbReference type="HOGENOM" id="CLU_2092251_0_0_4"/>
<accession>A4JHB5</accession>
<organism evidence="1 2">
    <name type="scientific">Burkholderia vietnamiensis (strain G4 / LMG 22486)</name>
    <name type="common">Burkholderia cepacia (strain R1808)</name>
    <dbReference type="NCBI Taxonomy" id="269482"/>
    <lineage>
        <taxon>Bacteria</taxon>
        <taxon>Pseudomonadati</taxon>
        <taxon>Pseudomonadota</taxon>
        <taxon>Betaproteobacteria</taxon>
        <taxon>Burkholderiales</taxon>
        <taxon>Burkholderiaceae</taxon>
        <taxon>Burkholderia</taxon>
        <taxon>Burkholderia cepacia complex</taxon>
    </lineage>
</organism>
<reference evidence="2" key="1">
    <citation type="submission" date="2007-03" db="EMBL/GenBank/DDBJ databases">
        <title>Complete sequence of chromosome 1 of Burkholderia vietnamiensis G4.</title>
        <authorList>
            <consortium name="US DOE Joint Genome Institute"/>
            <person name="Copeland A."/>
            <person name="Lucas S."/>
            <person name="Lapidus A."/>
            <person name="Barry K."/>
            <person name="Detter J.C."/>
            <person name="Glavina del Rio T."/>
            <person name="Hammon N."/>
            <person name="Israni S."/>
            <person name="Dalin E."/>
            <person name="Tice H."/>
            <person name="Pitluck S."/>
            <person name="Chain P."/>
            <person name="Malfatti S."/>
            <person name="Shin M."/>
            <person name="Vergez L."/>
            <person name="Schmutz J."/>
            <person name="Larimer F."/>
            <person name="Land M."/>
            <person name="Hauser L."/>
            <person name="Kyrpides N."/>
            <person name="Tiedje J."/>
            <person name="Richardson P."/>
        </authorList>
    </citation>
    <scope>NUCLEOTIDE SEQUENCE [LARGE SCALE GENOMIC DNA]</scope>
    <source>
        <strain evidence="2">G4 / LMG 22486</strain>
    </source>
</reference>
<dbReference type="AlphaFoldDB" id="A4JHB5"/>
<dbReference type="EMBL" id="CP000614">
    <property type="protein sequence ID" value="ABO55668.1"/>
    <property type="molecule type" value="Genomic_DNA"/>
</dbReference>
<sequence length="116" mass="13857">MKKFLDKIFGSDGTYNGKEVCSTCEGPSTKWKMIIKGDNIWFYELSPEDTWHEFSKQELEQNDNEFYFYEDGRNLVETSIEKPTARRFERVKILFGKREVRILGEGRNIVFHKAWF</sequence>
<evidence type="ECO:0000313" key="1">
    <source>
        <dbReference type="EMBL" id="ABO55668.1"/>
    </source>
</evidence>